<reference evidence="1" key="1">
    <citation type="submission" date="2022-01" db="EMBL/GenBank/DDBJ databases">
        <authorList>
            <person name="Criscuolo A."/>
        </authorList>
    </citation>
    <scope>NUCLEOTIDE SEQUENCE</scope>
    <source>
        <strain evidence="1">CIP111893</strain>
    </source>
</reference>
<dbReference type="Proteomes" id="UP000838686">
    <property type="component" value="Unassembled WGS sequence"/>
</dbReference>
<dbReference type="EMBL" id="CAKMMF010000001">
    <property type="protein sequence ID" value="CAH1190146.1"/>
    <property type="molecule type" value="Genomic_DNA"/>
</dbReference>
<gene>
    <name evidence="1" type="ORF">PAECIP111893_00198</name>
</gene>
<dbReference type="PANTHER" id="PTHR30528:SF0">
    <property type="entry name" value="CYTOPLASMIC PROTEIN"/>
    <property type="match status" value="1"/>
</dbReference>
<dbReference type="InterPro" id="IPR009351">
    <property type="entry name" value="AlkZ-like"/>
</dbReference>
<keyword evidence="2" id="KW-1185">Reference proteome</keyword>
<name>A0ABM9BNP7_9BACL</name>
<dbReference type="Pfam" id="PF06224">
    <property type="entry name" value="AlkZ-like"/>
    <property type="match status" value="1"/>
</dbReference>
<evidence type="ECO:0000313" key="1">
    <source>
        <dbReference type="EMBL" id="CAH1190146.1"/>
    </source>
</evidence>
<comment type="caution">
    <text evidence="1">The sequence shown here is derived from an EMBL/GenBank/DDBJ whole genome shotgun (WGS) entry which is preliminary data.</text>
</comment>
<dbReference type="PANTHER" id="PTHR30528">
    <property type="entry name" value="CYTOPLASMIC PROTEIN"/>
    <property type="match status" value="1"/>
</dbReference>
<sequence>MKRLLTKQQARHLILAHQGLLGHRKFEGKEGIMAYIKKVGCVQFDPLNVVGYNQELVLQSRIQGFRSGLLEELLYEDRELVDGWDKNMSIYPTEDWPFFARIRESARNRLLSMPHVNAIVPQVVERMRAQGPLSSSDLEYNEVVAWSWAPTRLSRAVLESMYFTGDLIIHHKERTRKVYHLASRFLPDTYLQATEPNPTADDYWQWYVLRRIGAIGLLWNKASDAWLGIDGLKSKERTSAFQGLLAKGKLLVLQVEGLDKQEFYMRAEDEPVLDEVMREDCKFPLRAFILAPLDNMMWDRRLIKELFGFEYRWEVYKPVVERQFGYYVLPIMCGDQFVGRFEPGLDKKMNELIIKNWWWEPDIPRTEELFQLLRNCLEEFMRFTGTVAIRLEGPLAGGERPELEWLAPLLAHS</sequence>
<protein>
    <recommendedName>
        <fullName evidence="3">Winged helix-turn-helix domain-containing protein</fullName>
    </recommendedName>
</protein>
<accession>A0ABM9BNP7</accession>
<evidence type="ECO:0000313" key="2">
    <source>
        <dbReference type="Proteomes" id="UP000838686"/>
    </source>
</evidence>
<dbReference type="RefSeq" id="WP_236338391.1">
    <property type="nucleotide sequence ID" value="NZ_CAKMMF010000001.1"/>
</dbReference>
<organism evidence="1 2">
    <name type="scientific">Paenibacillus plantiphilus</name>
    <dbReference type="NCBI Taxonomy" id="2905650"/>
    <lineage>
        <taxon>Bacteria</taxon>
        <taxon>Bacillati</taxon>
        <taxon>Bacillota</taxon>
        <taxon>Bacilli</taxon>
        <taxon>Bacillales</taxon>
        <taxon>Paenibacillaceae</taxon>
        <taxon>Paenibacillus</taxon>
    </lineage>
</organism>
<evidence type="ECO:0008006" key="3">
    <source>
        <dbReference type="Google" id="ProtNLM"/>
    </source>
</evidence>
<proteinExistence type="predicted"/>